<dbReference type="GO" id="GO:0046872">
    <property type="term" value="F:metal ion binding"/>
    <property type="evidence" value="ECO:0007669"/>
    <property type="project" value="UniProtKB-KW"/>
</dbReference>
<dbReference type="InterPro" id="IPR000917">
    <property type="entry name" value="Sulfatase_N"/>
</dbReference>
<keyword evidence="5 9" id="KW-0472">Membrane</keyword>
<feature type="binding site" evidence="7">
    <location>
        <position position="430"/>
    </location>
    <ligand>
        <name>substrate</name>
    </ligand>
</feature>
<reference evidence="11 12" key="1">
    <citation type="submission" date="2017-02" db="EMBL/GenBank/DDBJ databases">
        <authorList>
            <person name="Peterson S.W."/>
        </authorList>
    </citation>
    <scope>NUCLEOTIDE SEQUENCE [LARGE SCALE GENOMIC DNA]</scope>
    <source>
        <strain evidence="11 12">ATCC 43324</strain>
    </source>
</reference>
<dbReference type="PIRSF" id="PIRSF005091">
    <property type="entry name" value="Mmb_sulf_HI1246"/>
    <property type="match status" value="1"/>
</dbReference>
<keyword evidence="2" id="KW-1003">Cell membrane</keyword>
<organism evidence="11 12">
    <name type="scientific">Segatella oulorum</name>
    <dbReference type="NCBI Taxonomy" id="28136"/>
    <lineage>
        <taxon>Bacteria</taxon>
        <taxon>Pseudomonadati</taxon>
        <taxon>Bacteroidota</taxon>
        <taxon>Bacteroidia</taxon>
        <taxon>Bacteroidales</taxon>
        <taxon>Prevotellaceae</taxon>
        <taxon>Segatella</taxon>
    </lineage>
</organism>
<accession>A0A1T4PDB1</accession>
<evidence type="ECO:0000313" key="12">
    <source>
        <dbReference type="Proteomes" id="UP000190065"/>
    </source>
</evidence>
<dbReference type="InterPro" id="IPR050448">
    <property type="entry name" value="OpgB/LTA_synthase_biosynth"/>
</dbReference>
<feature type="binding site" evidence="8">
    <location>
        <position position="479"/>
    </location>
    <ligand>
        <name>Mn(2+)</name>
        <dbReference type="ChEBI" id="CHEBI:29035"/>
    </ligand>
</feature>
<feature type="transmembrane region" description="Helical" evidence="9">
    <location>
        <begin position="127"/>
        <end position="150"/>
    </location>
</feature>
<evidence type="ECO:0000256" key="7">
    <source>
        <dbReference type="PIRSR" id="PIRSR005091-2"/>
    </source>
</evidence>
<dbReference type="GO" id="GO:0005886">
    <property type="term" value="C:plasma membrane"/>
    <property type="evidence" value="ECO:0007669"/>
    <property type="project" value="UniProtKB-SubCell"/>
</dbReference>
<keyword evidence="7" id="KW-0479">Metal-binding</keyword>
<evidence type="ECO:0000259" key="10">
    <source>
        <dbReference type="Pfam" id="PF00884"/>
    </source>
</evidence>
<evidence type="ECO:0000256" key="3">
    <source>
        <dbReference type="ARBA" id="ARBA00022692"/>
    </source>
</evidence>
<evidence type="ECO:0000256" key="2">
    <source>
        <dbReference type="ARBA" id="ARBA00022475"/>
    </source>
</evidence>
<dbReference type="eggNOG" id="COG1368">
    <property type="taxonomic scope" value="Bacteria"/>
</dbReference>
<keyword evidence="11" id="KW-0808">Transferase</keyword>
<feature type="active site" evidence="6">
    <location>
        <position position="310"/>
    </location>
</feature>
<feature type="transmembrane region" description="Helical" evidence="9">
    <location>
        <begin position="86"/>
        <end position="107"/>
    </location>
</feature>
<evidence type="ECO:0000256" key="9">
    <source>
        <dbReference type="SAM" id="Phobius"/>
    </source>
</evidence>
<feature type="binding site" evidence="8">
    <location>
        <position position="275"/>
    </location>
    <ligand>
        <name>Mn(2+)</name>
        <dbReference type="ChEBI" id="CHEBI:29035"/>
    </ligand>
</feature>
<keyword evidence="3 9" id="KW-0812">Transmembrane</keyword>
<dbReference type="SUPFAM" id="SSF53649">
    <property type="entry name" value="Alkaline phosphatase-like"/>
    <property type="match status" value="1"/>
</dbReference>
<name>A0A1T4PDB1_9BACT</name>
<gene>
    <name evidence="11" type="ORF">SAMN02745202_01379</name>
</gene>
<dbReference type="InterPro" id="IPR012160">
    <property type="entry name" value="LtaS-like"/>
</dbReference>
<evidence type="ECO:0000256" key="6">
    <source>
        <dbReference type="PIRSR" id="PIRSR005091-1"/>
    </source>
</evidence>
<feature type="domain" description="Sulfatase N-terminal" evidence="10">
    <location>
        <begin position="267"/>
        <end position="530"/>
    </location>
</feature>
<keyword evidence="4 9" id="KW-1133">Transmembrane helix</keyword>
<dbReference type="Proteomes" id="UP000190065">
    <property type="component" value="Unassembled WGS sequence"/>
</dbReference>
<evidence type="ECO:0000256" key="4">
    <source>
        <dbReference type="ARBA" id="ARBA00022989"/>
    </source>
</evidence>
<feature type="transmembrane region" description="Helical" evidence="9">
    <location>
        <begin position="56"/>
        <end position="74"/>
    </location>
</feature>
<dbReference type="PANTHER" id="PTHR47371">
    <property type="entry name" value="LIPOTEICHOIC ACID SYNTHASE"/>
    <property type="match status" value="1"/>
</dbReference>
<feature type="binding site" evidence="8">
    <location>
        <position position="478"/>
    </location>
    <ligand>
        <name>Mn(2+)</name>
        <dbReference type="ChEBI" id="CHEBI:29035"/>
    </ligand>
</feature>
<feature type="binding site" evidence="8">
    <location>
        <position position="310"/>
    </location>
    <ligand>
        <name>Mn(2+)</name>
        <dbReference type="ChEBI" id="CHEBI:29035"/>
    </ligand>
</feature>
<proteinExistence type="predicted"/>
<sequence length="607" mass="68910">MKKSILKLVTFYLAWLLLFLLQKPCFMVVYRDLFRGERVDIVFQVMCHGLPLDLSVAAYFTAFPGLLLIAQLWFTRMSRWPWRIYFALAASIYAVTFLLNLVLYRYWGFPLDTTPFYYFLSSPADALASVSGWFVALGIGAVLVLAVLVWRLMMSLVGGARLPWYPLQRRLGYSVVLLLCVGLLILPMRGGLTVSVMNTGEAYFSTNMRLNHAAINPVFSLLESYSKQVDFAAQYRFMPEKQARHIFRSMVCTRRANSDTLLCTRRPNIYIVILESFSRKVMETDATPHLNALRKEGLFFDNFYANSFRTDRGILSILSGYPAQPTTSLMRYPAKTDKLPSIGKMLQQQGYALHYYYGGDANFTNMRSYLTSMGFTHIVSDGDFPLSARLSKWGVPDHLVFQRALDDAKKAALAQALPPQLNVIQTSSSHEPFDVPYHRLPNKILNAFAYTDAWVGRFIAALKKLPQWRNTLVIILPDHLGCYPENISSTTPQRYHIPMLWLGGAVKRAQVVSQYGSQHDLAATLLGQLGLPHEPFLFSKDLFDARTPHFAFFTSPDIWGMVMAEQQMVYDNAAQRVVYRAGSGAAEPFETSGKAYLQELYNDIAKR</sequence>
<dbReference type="GO" id="GO:0016740">
    <property type="term" value="F:transferase activity"/>
    <property type="evidence" value="ECO:0007669"/>
    <property type="project" value="UniProtKB-KW"/>
</dbReference>
<dbReference type="EMBL" id="FUXK01000014">
    <property type="protein sequence ID" value="SJZ89196.1"/>
    <property type="molecule type" value="Genomic_DNA"/>
</dbReference>
<dbReference type="STRING" id="28136.SAMN02745202_01379"/>
<dbReference type="PANTHER" id="PTHR47371:SF3">
    <property type="entry name" value="PHOSPHOGLYCEROL TRANSFERASE I"/>
    <property type="match status" value="1"/>
</dbReference>
<dbReference type="InterPro" id="IPR017850">
    <property type="entry name" value="Alkaline_phosphatase_core_sf"/>
</dbReference>
<dbReference type="Gene3D" id="3.40.720.10">
    <property type="entry name" value="Alkaline Phosphatase, subunit A"/>
    <property type="match status" value="1"/>
</dbReference>
<evidence type="ECO:0000256" key="5">
    <source>
        <dbReference type="ARBA" id="ARBA00023136"/>
    </source>
</evidence>
<comment type="subcellular location">
    <subcellularLocation>
        <location evidence="1">Cell membrane</location>
        <topology evidence="1">Multi-pass membrane protein</topology>
    </subcellularLocation>
</comment>
<dbReference type="AlphaFoldDB" id="A0A1T4PDB1"/>
<keyword evidence="7" id="KW-0464">Manganese</keyword>
<feature type="transmembrane region" description="Helical" evidence="9">
    <location>
        <begin position="171"/>
        <end position="188"/>
    </location>
</feature>
<dbReference type="RefSeq" id="WP_144006230.1">
    <property type="nucleotide sequence ID" value="NZ_FUXK01000014.1"/>
</dbReference>
<dbReference type="Pfam" id="PF00884">
    <property type="entry name" value="Sulfatase"/>
    <property type="match status" value="1"/>
</dbReference>
<evidence type="ECO:0000256" key="1">
    <source>
        <dbReference type="ARBA" id="ARBA00004651"/>
    </source>
</evidence>
<protein>
    <submittedName>
        <fullName evidence="11">Phosphoglycerol transferase MdoB</fullName>
    </submittedName>
</protein>
<evidence type="ECO:0000313" key="11">
    <source>
        <dbReference type="EMBL" id="SJZ89196.1"/>
    </source>
</evidence>
<evidence type="ECO:0000256" key="8">
    <source>
        <dbReference type="PIRSR" id="PIRSR005091-3"/>
    </source>
</evidence>
<dbReference type="CDD" id="cd16015">
    <property type="entry name" value="LTA_synthase"/>
    <property type="match status" value="1"/>
</dbReference>